<dbReference type="Proteomes" id="UP000053239">
    <property type="component" value="Unassembled WGS sequence"/>
</dbReference>
<sequence>MEATIKDERIVFDYLSAHKFDKALKEDVQNDMYSAYYNGISGLRELFGWIDDLSKKLSRNISLVHKSYIPGDESNKKRCYDLNFWLHDQVYKNLQSSKKSTEYLGSIVDKLQSVWQDIVDKEFPGRDYTCLPDKKLLLNMQFLQEIKDLFDFFQDYTEMKGEIIARTHEACLKYVG</sequence>
<name>A0A0J9TZL5_PLAVI</name>
<gene>
    <name evidence="1" type="ORF">PVNG_03079</name>
</gene>
<proteinExistence type="predicted"/>
<evidence type="ECO:0000313" key="2">
    <source>
        <dbReference type="Proteomes" id="UP000053239"/>
    </source>
</evidence>
<dbReference type="InterPro" id="IPR008780">
    <property type="entry name" value="Plasmodium_Vir"/>
</dbReference>
<accession>A0A0J9TZL5</accession>
<organism evidence="1 2">
    <name type="scientific">Plasmodium vivax North Korean</name>
    <dbReference type="NCBI Taxonomy" id="1035514"/>
    <lineage>
        <taxon>Eukaryota</taxon>
        <taxon>Sar</taxon>
        <taxon>Alveolata</taxon>
        <taxon>Apicomplexa</taxon>
        <taxon>Aconoidasida</taxon>
        <taxon>Haemosporida</taxon>
        <taxon>Plasmodiidae</taxon>
        <taxon>Plasmodium</taxon>
        <taxon>Plasmodium (Plasmodium)</taxon>
    </lineage>
</organism>
<dbReference type="Pfam" id="PF05795">
    <property type="entry name" value="Plasmodium_Vir"/>
    <property type="match status" value="1"/>
</dbReference>
<dbReference type="OrthoDB" id="10331658at2759"/>
<protein>
    <submittedName>
        <fullName evidence="1">Uncharacterized protein</fullName>
    </submittedName>
</protein>
<reference evidence="1 2" key="1">
    <citation type="submission" date="2011-09" db="EMBL/GenBank/DDBJ databases">
        <title>The Genome Sequence of Plasmodium vivax North Korean.</title>
        <authorList>
            <consortium name="The Broad Institute Genome Sequencing Platform"/>
            <consortium name="The Broad Institute Genome Sequencing Center for Infectious Disease"/>
            <person name="Neafsey D."/>
            <person name="Carlton J."/>
            <person name="Barnwell J."/>
            <person name="Collins W."/>
            <person name="Escalante A."/>
            <person name="Mullikin J."/>
            <person name="Saul A."/>
            <person name="Guigo R."/>
            <person name="Camara F."/>
            <person name="Young S.K."/>
            <person name="Zeng Q."/>
            <person name="Gargeya S."/>
            <person name="Fitzgerald M."/>
            <person name="Haas B."/>
            <person name="Abouelleil A."/>
            <person name="Alvarado L."/>
            <person name="Arachchi H.M."/>
            <person name="Berlin A."/>
            <person name="Brown A."/>
            <person name="Chapman S.B."/>
            <person name="Chen Z."/>
            <person name="Dunbar C."/>
            <person name="Freedman E."/>
            <person name="Gearin G."/>
            <person name="Gellesch M."/>
            <person name="Goldberg J."/>
            <person name="Griggs A."/>
            <person name="Gujja S."/>
            <person name="Heiman D."/>
            <person name="Howarth C."/>
            <person name="Larson L."/>
            <person name="Lui A."/>
            <person name="MacDonald P.J.P."/>
            <person name="Montmayeur A."/>
            <person name="Murphy C."/>
            <person name="Neiman D."/>
            <person name="Pearson M."/>
            <person name="Priest M."/>
            <person name="Roberts A."/>
            <person name="Saif S."/>
            <person name="Shea T."/>
            <person name="Shenoy N."/>
            <person name="Sisk P."/>
            <person name="Stolte C."/>
            <person name="Sykes S."/>
            <person name="Wortman J."/>
            <person name="Nusbaum C."/>
            <person name="Birren B."/>
        </authorList>
    </citation>
    <scope>NUCLEOTIDE SEQUENCE [LARGE SCALE GENOMIC DNA]</scope>
    <source>
        <strain evidence="1 2">North Korean</strain>
    </source>
</reference>
<evidence type="ECO:0000313" key="1">
    <source>
        <dbReference type="EMBL" id="KNA00972.1"/>
    </source>
</evidence>
<dbReference type="AlphaFoldDB" id="A0A0J9TZL5"/>
<dbReference type="EMBL" id="KQ235298">
    <property type="protein sequence ID" value="KNA00972.1"/>
    <property type="molecule type" value="Genomic_DNA"/>
</dbReference>